<evidence type="ECO:0000256" key="9">
    <source>
        <dbReference type="ARBA" id="ARBA00023180"/>
    </source>
</evidence>
<feature type="domain" description="Tyrosine specific protein phosphatases" evidence="14">
    <location>
        <begin position="1117"/>
        <end position="1189"/>
    </location>
</feature>
<keyword evidence="17" id="KW-1185">Reference proteome</keyword>
<evidence type="ECO:0000313" key="18">
    <source>
        <dbReference type="RefSeq" id="XP_015513511.2"/>
    </source>
</evidence>
<dbReference type="InterPro" id="IPR013783">
    <property type="entry name" value="Ig-like_fold"/>
</dbReference>
<keyword evidence="5" id="KW-0378">Hydrolase</keyword>
<evidence type="ECO:0000256" key="7">
    <source>
        <dbReference type="ARBA" id="ARBA00022989"/>
    </source>
</evidence>
<dbReference type="Pfam" id="PF00102">
    <property type="entry name" value="Y_phosphatase"/>
    <property type="match status" value="2"/>
</dbReference>
<evidence type="ECO:0000256" key="3">
    <source>
        <dbReference type="ARBA" id="ARBA00022692"/>
    </source>
</evidence>
<dbReference type="InterPro" id="IPR003599">
    <property type="entry name" value="Ig_sub"/>
</dbReference>
<dbReference type="PRINTS" id="PR00700">
    <property type="entry name" value="PRTYPHPHTASE"/>
</dbReference>
<feature type="domain" description="Fibronectin type-III" evidence="16">
    <location>
        <begin position="432"/>
        <end position="538"/>
    </location>
</feature>
<dbReference type="InterPro" id="IPR007110">
    <property type="entry name" value="Ig-like_dom"/>
</dbReference>
<dbReference type="GeneID" id="107219709"/>
<keyword evidence="3 12" id="KW-0812">Transmembrane</keyword>
<feature type="domain" description="Fibronectin type-III" evidence="16">
    <location>
        <begin position="134"/>
        <end position="231"/>
    </location>
</feature>
<reference evidence="18" key="1">
    <citation type="submission" date="2025-08" db="UniProtKB">
        <authorList>
            <consortium name="RefSeq"/>
        </authorList>
    </citation>
    <scope>IDENTIFICATION</scope>
    <source>
        <tissue evidence="18">Thorax and Abdomen</tissue>
    </source>
</reference>
<gene>
    <name evidence="18" type="primary">LOC107219709</name>
</gene>
<dbReference type="GO" id="GO:0048666">
    <property type="term" value="P:neuron development"/>
    <property type="evidence" value="ECO:0007669"/>
    <property type="project" value="UniProtKB-ARBA"/>
</dbReference>
<evidence type="ECO:0000259" key="16">
    <source>
        <dbReference type="PROSITE" id="PS50853"/>
    </source>
</evidence>
<protein>
    <recommendedName>
        <fullName evidence="2">protein-tyrosine-phosphatase</fullName>
        <ecNumber evidence="2">3.1.3.48</ecNumber>
    </recommendedName>
</protein>
<feature type="domain" description="Fibronectin type-III" evidence="16">
    <location>
        <begin position="336"/>
        <end position="431"/>
    </location>
</feature>
<dbReference type="InParanoid" id="A0A6J0BGE2"/>
<evidence type="ECO:0000313" key="17">
    <source>
        <dbReference type="Proteomes" id="UP000829291"/>
    </source>
</evidence>
<evidence type="ECO:0000256" key="6">
    <source>
        <dbReference type="ARBA" id="ARBA00022912"/>
    </source>
</evidence>
<evidence type="ECO:0000256" key="4">
    <source>
        <dbReference type="ARBA" id="ARBA00022729"/>
    </source>
</evidence>
<dbReference type="SUPFAM" id="SSF49265">
    <property type="entry name" value="Fibronectin type III"/>
    <property type="match status" value="2"/>
</dbReference>
<keyword evidence="6" id="KW-0904">Protein phosphatase</keyword>
<dbReference type="OrthoDB" id="6022401at2759"/>
<dbReference type="KEGG" id="nlo:107219709"/>
<dbReference type="InterPro" id="IPR003961">
    <property type="entry name" value="FN3_dom"/>
</dbReference>
<dbReference type="GO" id="GO:0009653">
    <property type="term" value="P:anatomical structure morphogenesis"/>
    <property type="evidence" value="ECO:0007669"/>
    <property type="project" value="UniProtKB-ARBA"/>
</dbReference>
<dbReference type="Gene3D" id="3.90.190.10">
    <property type="entry name" value="Protein tyrosine phosphatase superfamily"/>
    <property type="match status" value="2"/>
</dbReference>
<dbReference type="Proteomes" id="UP000829291">
    <property type="component" value="Chromosome 5"/>
</dbReference>
<dbReference type="PROSITE" id="PS50055">
    <property type="entry name" value="TYR_PHOSPHATASE_PTP"/>
    <property type="match status" value="2"/>
</dbReference>
<feature type="domain" description="Ig-like" evidence="15">
    <location>
        <begin position="28"/>
        <end position="124"/>
    </location>
</feature>
<dbReference type="SMART" id="SM00060">
    <property type="entry name" value="FN3"/>
    <property type="match status" value="4"/>
</dbReference>
<dbReference type="SMART" id="SM00409">
    <property type="entry name" value="IG"/>
    <property type="match status" value="1"/>
</dbReference>
<keyword evidence="4" id="KW-0732">Signal</keyword>
<dbReference type="InterPro" id="IPR003595">
    <property type="entry name" value="Tyr_Pase_cat"/>
</dbReference>
<keyword evidence="9" id="KW-0325">Glycoprotein</keyword>
<organism evidence="18">
    <name type="scientific">Neodiprion lecontei</name>
    <name type="common">Redheaded pine sawfly</name>
    <dbReference type="NCBI Taxonomy" id="441921"/>
    <lineage>
        <taxon>Eukaryota</taxon>
        <taxon>Metazoa</taxon>
        <taxon>Ecdysozoa</taxon>
        <taxon>Arthropoda</taxon>
        <taxon>Hexapoda</taxon>
        <taxon>Insecta</taxon>
        <taxon>Pterygota</taxon>
        <taxon>Neoptera</taxon>
        <taxon>Endopterygota</taxon>
        <taxon>Hymenoptera</taxon>
        <taxon>Tenthredinoidea</taxon>
        <taxon>Diprionidae</taxon>
        <taxon>Diprioninae</taxon>
        <taxon>Neodiprion</taxon>
    </lineage>
</organism>
<dbReference type="InterPro" id="IPR050713">
    <property type="entry name" value="RTP_Phos/Ushers"/>
</dbReference>
<proteinExistence type="predicted"/>
<evidence type="ECO:0000259" key="14">
    <source>
        <dbReference type="PROSITE" id="PS50056"/>
    </source>
</evidence>
<dbReference type="EC" id="3.1.3.48" evidence="2"/>
<dbReference type="RefSeq" id="XP_015513511.2">
    <property type="nucleotide sequence ID" value="XM_015658025.2"/>
</dbReference>
<feature type="domain" description="Tyrosine-protein phosphatase" evidence="13">
    <location>
        <begin position="943"/>
        <end position="1198"/>
    </location>
</feature>
<evidence type="ECO:0000256" key="12">
    <source>
        <dbReference type="SAM" id="Phobius"/>
    </source>
</evidence>
<dbReference type="PROSITE" id="PS50835">
    <property type="entry name" value="IG_LIKE"/>
    <property type="match status" value="1"/>
</dbReference>
<evidence type="ECO:0000256" key="2">
    <source>
        <dbReference type="ARBA" id="ARBA00013064"/>
    </source>
</evidence>
<dbReference type="GO" id="GO:0016020">
    <property type="term" value="C:membrane"/>
    <property type="evidence" value="ECO:0007669"/>
    <property type="project" value="UniProtKB-SubCell"/>
</dbReference>
<dbReference type="CDD" id="cd14549">
    <property type="entry name" value="R5-PTPc-1"/>
    <property type="match status" value="1"/>
</dbReference>
<dbReference type="InterPro" id="IPR036116">
    <property type="entry name" value="FN3_sf"/>
</dbReference>
<feature type="domain" description="Tyrosine specific protein phosphatases" evidence="14">
    <location>
        <begin position="826"/>
        <end position="900"/>
    </location>
</feature>
<evidence type="ECO:0000259" key="13">
    <source>
        <dbReference type="PROSITE" id="PS50055"/>
    </source>
</evidence>
<dbReference type="PROSITE" id="PS00383">
    <property type="entry name" value="TYR_PHOSPHATASE_1"/>
    <property type="match status" value="1"/>
</dbReference>
<comment type="subcellular location">
    <subcellularLocation>
        <location evidence="1">Membrane</location>
        <topology evidence="1">Single-pass membrane protein</topology>
    </subcellularLocation>
</comment>
<dbReference type="GO" id="GO:0004725">
    <property type="term" value="F:protein tyrosine phosphatase activity"/>
    <property type="evidence" value="ECO:0007669"/>
    <property type="project" value="UniProtKB-EC"/>
</dbReference>
<dbReference type="PROSITE" id="PS50056">
    <property type="entry name" value="TYR_PHOSPHATASE_2"/>
    <property type="match status" value="2"/>
</dbReference>
<evidence type="ECO:0000256" key="10">
    <source>
        <dbReference type="ARBA" id="ARBA00051722"/>
    </source>
</evidence>
<feature type="domain" description="Tyrosine-protein phosphatase" evidence="13">
    <location>
        <begin position="642"/>
        <end position="909"/>
    </location>
</feature>
<feature type="domain" description="Fibronectin type-III" evidence="16">
    <location>
        <begin position="236"/>
        <end position="332"/>
    </location>
</feature>
<dbReference type="SMART" id="SM00194">
    <property type="entry name" value="PTPc"/>
    <property type="match status" value="2"/>
</dbReference>
<sequence>MDLWKNGQLIYAYFIWILVRAVAAGRVFDVTVIPLQPVNAEAGGNISLACPGVTEQSLVLMLEWRANGAQILQYSSSSTTVWKHRNRVSLIADNFALFFHPVTSVDSGEYYCLVNNRPMPEAIVKLMVQDVPDPPGRPLIMAFTSRSVNLSWAASANSHNNPISNYVIYIRVGEDGSWDEMGGIETPTNDTTYTIQNLIPFTVYSFRIAAVNAMGRSLPSKESYYMVTLREVPDGKPTITTAHNTSATSILITWRPPNRDTIHGEFLGYRIAYRPRDRGNEDVKEIYIRDANVESHTIHSLETYTQYLVSLQVFNPEGLGPSTTVLVMTDEGVPTKPLNLTVHHVTSSSIELSWAKPENANGIVMGYRIYYMHSNYTDVKSHKNMDMTNSNIYFNLSDLKPYTEYKIWVKAYTWKNEGEPSDHIIHKTDIAGPSAPNILNLTCQAQDVIYFQWQRPGLFWNSIDFYYIRYRVEGTNDFEEIPISADKEHLESGTTIQNLSMNTVYEVTVRGATRSVINPNDIIVGESSPRRTVSVEPNCDKIPPSMRRSSKEFSAGVIAGMVCACFAVMLAITSFVLWRPCLRPMFRKCFHTAYYYLDDPPRNVPTLQDWENTEQDGERTAVAVQNFAQHVAALHADGDIGFSKEYELIQSETGDYTVENSQYAENKTKNRYLNILAYDHTRVQLLSCGGGPPKKGQDYVNANYIDGWQRSRAYIGTQGPLPPTFDAFWRMVWEQRVSIIVMITNLVERGRRKCDMYWPKEGTETYGHIQVTLMREDIMATYTVRTLHIRHLKIKKKKSGINMGERTVLQYHYTGWPDHGVPDHPLPVLSFVRKSSNANPPDAGPIIVHCSAGVGRTGTYIVIDAMLKQAKSKGEINVFGFLKHIRTQRNFLVQTEEQYIFIHDALQEAIESGETNIEANSLLQHVRDMLCPNNNKTDPWNSLDAQYKLVTSWKPKDFNLVSATKPCNAVKNRNMEALPIENARVHLTPKPGIDGSDYINATWLAGFQRNREFILTQHPMENTIMEFWQMVWDHNAQTIVMLTHCEEDYPEFWPTEGKDLESETFRVRLCGIKETVNGVVLREVAVRSLQDDYELSARIVQGPLDQGGPWPHNNNPKLFVNVVQDFHRDYQNGPIIVMDRYGGIEGGLFVILTTLNKQLEFEQTADIYMSAKLLYMKRPGIFRSKEDYILLYQCLESMLSPKTQAEPDLYMTANGHVTSMSEGNEAHLHHHHHHHQTSRENSMQHIPSEFSAKTPIREYTTSIEMTEYPPEYVANSVNERISNHVNEHGALTGSVRNSTAAGANPLRNSNISQGSAELNGYVSNGSTRVPPEGMESTCVIVPP</sequence>
<evidence type="ECO:0000259" key="15">
    <source>
        <dbReference type="PROSITE" id="PS50835"/>
    </source>
</evidence>
<feature type="transmembrane region" description="Helical" evidence="12">
    <location>
        <begin position="553"/>
        <end position="578"/>
    </location>
</feature>
<feature type="region of interest" description="Disordered" evidence="11">
    <location>
        <begin position="1295"/>
        <end position="1318"/>
    </location>
</feature>
<dbReference type="SUPFAM" id="SSF52799">
    <property type="entry name" value="(Phosphotyrosine protein) phosphatases II"/>
    <property type="match status" value="2"/>
</dbReference>
<dbReference type="InterPro" id="IPR016130">
    <property type="entry name" value="Tyr_Pase_AS"/>
</dbReference>
<evidence type="ECO:0000256" key="8">
    <source>
        <dbReference type="ARBA" id="ARBA00023136"/>
    </source>
</evidence>
<dbReference type="PANTHER" id="PTHR46957:SF3">
    <property type="entry name" value="CYTOKINE RECEPTOR"/>
    <property type="match status" value="1"/>
</dbReference>
<accession>A0A6J0BGE2</accession>
<evidence type="ECO:0000256" key="11">
    <source>
        <dbReference type="SAM" id="MobiDB-lite"/>
    </source>
</evidence>
<dbReference type="InterPro" id="IPR000387">
    <property type="entry name" value="Tyr_Pase_dom"/>
</dbReference>
<dbReference type="InterPro" id="IPR000242">
    <property type="entry name" value="PTP_cat"/>
</dbReference>
<keyword evidence="8 12" id="KW-0472">Membrane</keyword>
<evidence type="ECO:0000256" key="5">
    <source>
        <dbReference type="ARBA" id="ARBA00022801"/>
    </source>
</evidence>
<name>A0A6J0BGE2_NEOLC</name>
<dbReference type="SUPFAM" id="SSF48726">
    <property type="entry name" value="Immunoglobulin"/>
    <property type="match status" value="1"/>
</dbReference>
<dbReference type="CDD" id="cd00063">
    <property type="entry name" value="FN3"/>
    <property type="match status" value="4"/>
</dbReference>
<dbReference type="Gene3D" id="2.60.40.10">
    <property type="entry name" value="Immunoglobulins"/>
    <property type="match status" value="5"/>
</dbReference>
<dbReference type="PANTHER" id="PTHR46957">
    <property type="entry name" value="CYTOKINE RECEPTOR"/>
    <property type="match status" value="1"/>
</dbReference>
<evidence type="ECO:0000256" key="1">
    <source>
        <dbReference type="ARBA" id="ARBA00004167"/>
    </source>
</evidence>
<dbReference type="PROSITE" id="PS50853">
    <property type="entry name" value="FN3"/>
    <property type="match status" value="4"/>
</dbReference>
<dbReference type="InterPro" id="IPR036179">
    <property type="entry name" value="Ig-like_dom_sf"/>
</dbReference>
<dbReference type="InterPro" id="IPR029021">
    <property type="entry name" value="Prot-tyrosine_phosphatase-like"/>
</dbReference>
<dbReference type="SMART" id="SM00404">
    <property type="entry name" value="PTPc_motif"/>
    <property type="match status" value="2"/>
</dbReference>
<dbReference type="AlphaFoldDB" id="A0A6J0BGE2"/>
<dbReference type="Pfam" id="PF00041">
    <property type="entry name" value="fn3"/>
    <property type="match status" value="3"/>
</dbReference>
<keyword evidence="7 12" id="KW-1133">Transmembrane helix</keyword>
<comment type="catalytic activity">
    <reaction evidence="10">
        <text>O-phospho-L-tyrosyl-[protein] + H2O = L-tyrosyl-[protein] + phosphate</text>
        <dbReference type="Rhea" id="RHEA:10684"/>
        <dbReference type="Rhea" id="RHEA-COMP:10136"/>
        <dbReference type="Rhea" id="RHEA-COMP:20101"/>
        <dbReference type="ChEBI" id="CHEBI:15377"/>
        <dbReference type="ChEBI" id="CHEBI:43474"/>
        <dbReference type="ChEBI" id="CHEBI:46858"/>
        <dbReference type="ChEBI" id="CHEBI:61978"/>
        <dbReference type="EC" id="3.1.3.48"/>
    </reaction>
</comment>